<accession>A0A6C0LZW6</accession>
<sequence length="104" mass="11863">MATHNQPESDHYDSDDEIYATVADATKHVVYVGTRVEILDVASLEIEQEEDRLAAARSHREFITRDMIDRSIDDAYYEVMGYVRSLGLPLLDGCSLSTFRTLYD</sequence>
<dbReference type="EMBL" id="MN740609">
    <property type="protein sequence ID" value="QHU35575.1"/>
    <property type="molecule type" value="Genomic_DNA"/>
</dbReference>
<dbReference type="AlphaFoldDB" id="A0A6C0LZW6"/>
<reference evidence="2" key="1">
    <citation type="journal article" date="2020" name="Nature">
        <title>Giant virus diversity and host interactions through global metagenomics.</title>
        <authorList>
            <person name="Schulz F."/>
            <person name="Roux S."/>
            <person name="Paez-Espino D."/>
            <person name="Jungbluth S."/>
            <person name="Walsh D.A."/>
            <person name="Denef V.J."/>
            <person name="McMahon K.D."/>
            <person name="Konstantinidis K.T."/>
            <person name="Eloe-Fadrosh E.A."/>
            <person name="Kyrpides N.C."/>
            <person name="Woyke T."/>
        </authorList>
    </citation>
    <scope>NUCLEOTIDE SEQUENCE</scope>
    <source>
        <strain evidence="2">GVMAG-S-1029409-49</strain>
    </source>
</reference>
<feature type="coiled-coil region" evidence="1">
    <location>
        <begin position="39"/>
        <end position="66"/>
    </location>
</feature>
<protein>
    <submittedName>
        <fullName evidence="2">Uncharacterized protein</fullName>
    </submittedName>
</protein>
<name>A0A6C0LZW6_9ZZZZ</name>
<keyword evidence="1" id="KW-0175">Coiled coil</keyword>
<proteinExistence type="predicted"/>
<organism evidence="2">
    <name type="scientific">viral metagenome</name>
    <dbReference type="NCBI Taxonomy" id="1070528"/>
    <lineage>
        <taxon>unclassified sequences</taxon>
        <taxon>metagenomes</taxon>
        <taxon>organismal metagenomes</taxon>
    </lineage>
</organism>
<evidence type="ECO:0000313" key="2">
    <source>
        <dbReference type="EMBL" id="QHU35575.1"/>
    </source>
</evidence>
<evidence type="ECO:0000256" key="1">
    <source>
        <dbReference type="SAM" id="Coils"/>
    </source>
</evidence>